<comment type="similarity">
    <text evidence="1">Belongs to the IMPACT family.</text>
</comment>
<feature type="domain" description="Impact N-terminal" evidence="3">
    <location>
        <begin position="28"/>
        <end position="145"/>
    </location>
</feature>
<reference evidence="4 5" key="1">
    <citation type="submission" date="2018-11" db="EMBL/GenBank/DDBJ databases">
        <title>Genome assembly of Steccherinum ochraceum LE-BIN_3174, the white-rot fungus of the Steccherinaceae family (The Residual Polyporoid clade, Polyporales, Basidiomycota).</title>
        <authorList>
            <person name="Fedorova T.V."/>
            <person name="Glazunova O.A."/>
            <person name="Landesman E.O."/>
            <person name="Moiseenko K.V."/>
            <person name="Psurtseva N.V."/>
            <person name="Savinova O.S."/>
            <person name="Shakhova N.V."/>
            <person name="Tyazhelova T.V."/>
            <person name="Vasina D.V."/>
        </authorList>
    </citation>
    <scope>NUCLEOTIDE SEQUENCE [LARGE SCALE GENOMIC DNA]</scope>
    <source>
        <strain evidence="4 5">LE-BIN_3174</strain>
    </source>
</reference>
<dbReference type="InterPro" id="IPR023582">
    <property type="entry name" value="Impact"/>
</dbReference>
<dbReference type="InterPro" id="IPR020568">
    <property type="entry name" value="Ribosomal_Su5_D2-typ_SF"/>
</dbReference>
<gene>
    <name evidence="4" type="ORF">EIP91_000979</name>
</gene>
<dbReference type="PANTHER" id="PTHR16301">
    <property type="entry name" value="IMPACT-RELATED"/>
    <property type="match status" value="1"/>
</dbReference>
<dbReference type="Proteomes" id="UP000292702">
    <property type="component" value="Unassembled WGS sequence"/>
</dbReference>
<keyword evidence="5" id="KW-1185">Reference proteome</keyword>
<evidence type="ECO:0000256" key="2">
    <source>
        <dbReference type="SAM" id="MobiDB-lite"/>
    </source>
</evidence>
<feature type="compositionally biased region" description="Basic and acidic residues" evidence="2">
    <location>
        <begin position="238"/>
        <end position="249"/>
    </location>
</feature>
<name>A0A4R0RSG5_9APHY</name>
<dbReference type="Pfam" id="PF01205">
    <property type="entry name" value="Impact_N"/>
    <property type="match status" value="1"/>
</dbReference>
<feature type="region of interest" description="Disordered" evidence="2">
    <location>
        <begin position="177"/>
        <end position="202"/>
    </location>
</feature>
<dbReference type="PANTHER" id="PTHR16301:SF25">
    <property type="entry name" value="PROTEIN IMPACT"/>
    <property type="match status" value="1"/>
</dbReference>
<accession>A0A4R0RSG5</accession>
<dbReference type="STRING" id="92696.A0A4R0RSG5"/>
<dbReference type="AlphaFoldDB" id="A0A4R0RSG5"/>
<comment type="caution">
    <text evidence="4">The sequence shown here is derived from an EMBL/GenBank/DDBJ whole genome shotgun (WGS) entry which is preliminary data.</text>
</comment>
<dbReference type="GO" id="GO:0005737">
    <property type="term" value="C:cytoplasm"/>
    <property type="evidence" value="ECO:0007669"/>
    <property type="project" value="TreeGrafter"/>
</dbReference>
<sequence length="259" mass="28889">MSSNLDAFIHSSRPPPEPVAISQEIRDRGSTFLGYIFRTASPEDAQKVVTYVRNVMHASRRATHEISAWRCMLLKTGKSGLGGPDDFELRAGSDDDDEKYAGERVLKTMKAEGAMDAVVIISRWYGGELLGPARFSHIETCTREVCKTFRQKEDMDECITTLMSLDDILATLRTELSSTLPPRPTEDTDQNEASISTTVSRKTQDYTSLRDSLDLKKAKRLITARENSIKAVKVSLQKAKEKQDSRIEPHMLSASSDAV</sequence>
<dbReference type="Gene3D" id="3.30.230.30">
    <property type="entry name" value="Impact, N-terminal domain"/>
    <property type="match status" value="1"/>
</dbReference>
<evidence type="ECO:0000313" key="4">
    <source>
        <dbReference type="EMBL" id="TCD66738.1"/>
    </source>
</evidence>
<dbReference type="GO" id="GO:0140469">
    <property type="term" value="P:GCN2-mediated signaling"/>
    <property type="evidence" value="ECO:0007669"/>
    <property type="project" value="TreeGrafter"/>
</dbReference>
<organism evidence="4 5">
    <name type="scientific">Steccherinum ochraceum</name>
    <dbReference type="NCBI Taxonomy" id="92696"/>
    <lineage>
        <taxon>Eukaryota</taxon>
        <taxon>Fungi</taxon>
        <taxon>Dikarya</taxon>
        <taxon>Basidiomycota</taxon>
        <taxon>Agaricomycotina</taxon>
        <taxon>Agaricomycetes</taxon>
        <taxon>Polyporales</taxon>
        <taxon>Steccherinaceae</taxon>
        <taxon>Steccherinum</taxon>
    </lineage>
</organism>
<protein>
    <recommendedName>
        <fullName evidence="3">Impact N-terminal domain-containing protein</fullName>
    </recommendedName>
</protein>
<dbReference type="EMBL" id="RWJN01000123">
    <property type="protein sequence ID" value="TCD66738.1"/>
    <property type="molecule type" value="Genomic_DNA"/>
</dbReference>
<dbReference type="GO" id="GO:0006446">
    <property type="term" value="P:regulation of translational initiation"/>
    <property type="evidence" value="ECO:0007669"/>
    <property type="project" value="TreeGrafter"/>
</dbReference>
<proteinExistence type="inferred from homology"/>
<dbReference type="SUPFAM" id="SSF54211">
    <property type="entry name" value="Ribosomal protein S5 domain 2-like"/>
    <property type="match status" value="1"/>
</dbReference>
<evidence type="ECO:0000256" key="1">
    <source>
        <dbReference type="ARBA" id="ARBA00007665"/>
    </source>
</evidence>
<evidence type="ECO:0000259" key="3">
    <source>
        <dbReference type="Pfam" id="PF01205"/>
    </source>
</evidence>
<dbReference type="InterPro" id="IPR001498">
    <property type="entry name" value="Impact_N"/>
</dbReference>
<dbReference type="OrthoDB" id="69641at2759"/>
<evidence type="ECO:0000313" key="5">
    <source>
        <dbReference type="Proteomes" id="UP000292702"/>
    </source>
</evidence>
<dbReference type="InterPro" id="IPR036956">
    <property type="entry name" value="Impact_N_sf"/>
</dbReference>
<feature type="region of interest" description="Disordered" evidence="2">
    <location>
        <begin position="234"/>
        <end position="259"/>
    </location>
</feature>
<feature type="compositionally biased region" description="Polar residues" evidence="2">
    <location>
        <begin position="191"/>
        <end position="202"/>
    </location>
</feature>